<dbReference type="GO" id="GO:0016705">
    <property type="term" value="F:oxidoreductase activity, acting on paired donors, with incorporation or reduction of molecular oxygen"/>
    <property type="evidence" value="ECO:0007669"/>
    <property type="project" value="InterPro"/>
</dbReference>
<dbReference type="InterPro" id="IPR036922">
    <property type="entry name" value="Rieske_2Fe-2S_sf"/>
</dbReference>
<dbReference type="AlphaFoldDB" id="A0A5S9ISB6"/>
<evidence type="ECO:0000313" key="8">
    <source>
        <dbReference type="EMBL" id="BBM86631.1"/>
    </source>
</evidence>
<evidence type="ECO:0000256" key="1">
    <source>
        <dbReference type="ARBA" id="ARBA00022714"/>
    </source>
</evidence>
<keyword evidence="9" id="KW-1185">Reference proteome</keyword>
<evidence type="ECO:0000256" key="5">
    <source>
        <dbReference type="PIRSR" id="PIRSR602401-1"/>
    </source>
</evidence>
<name>A0A5S9ISB6_UABAM</name>
<keyword evidence="5 6" id="KW-0349">Heme</keyword>
<evidence type="ECO:0000256" key="6">
    <source>
        <dbReference type="RuleBase" id="RU000461"/>
    </source>
</evidence>
<dbReference type="SUPFAM" id="SSF48264">
    <property type="entry name" value="Cytochrome P450"/>
    <property type="match status" value="1"/>
</dbReference>
<gene>
    <name evidence="8" type="ORF">UABAM_05017</name>
</gene>
<dbReference type="OrthoDB" id="9789468at2"/>
<dbReference type="InterPro" id="IPR017941">
    <property type="entry name" value="Rieske_2Fe-2S"/>
</dbReference>
<sequence length="586" mass="66858">METIRIAHLSKLLQGKLIAAEVEGVSLVILKNKEEISIFQGECPHQGALLSEGTIENGAIVCSGHGWRFDCSSGKRVQNSNTCLKKFTACIQDEYVTVKKDEILAWKQQIQKKEMTSSESTTQPFKKLPRPKGVPFLGNILQVDKKRIHVTLEKWADIHGSMYQFQLAHKKIVVVSDPELIGEILRKRPNTYRRLSVMESIFQDMNVRGVFSAEGDRWRKQRRVVMHALNTNHLRNFYPTLVKVTERLKKRWDHSIDSSPKKILLDLMRYTVDVTTNLAFGYDINTLEEKEEVIQQHLEKIFPAIHYRISAPIPYWRFFKLSIDHALDKALDAVRKEIKNIIAHCAQKLAQNPELMENPTNFLEAMMVAREKEDAEFTDDDIFGNVVTILLAGEDTTAGTLAWMMSYMTKYPEVQNKMQQEADAILGDAKVLQNFHDVDKLSYMEAVANETMRLKPVAPLLFMETTKNVDLGGYDIAAGTPIFLLTRHCSLQDDAFTSAREFQPQRWLTPPSSGQSHNLKAFLPFGAGPRFCPGRNLALLEIKTVMAMLCKNFSITSKETLSQNDEILSFTMMPSNLFVSFHQREQ</sequence>
<dbReference type="Proteomes" id="UP000326354">
    <property type="component" value="Chromosome"/>
</dbReference>
<reference evidence="8 9" key="1">
    <citation type="submission" date="2019-08" db="EMBL/GenBank/DDBJ databases">
        <title>Complete genome sequence of Candidatus Uab amorphum.</title>
        <authorList>
            <person name="Shiratori T."/>
            <person name="Suzuki S."/>
            <person name="Kakizawa Y."/>
            <person name="Ishida K."/>
        </authorList>
    </citation>
    <scope>NUCLEOTIDE SEQUENCE [LARGE SCALE GENOMIC DNA]</scope>
    <source>
        <strain evidence="8 9">SRT547</strain>
    </source>
</reference>
<dbReference type="PANTHER" id="PTHR24301">
    <property type="entry name" value="THROMBOXANE-A SYNTHASE"/>
    <property type="match status" value="1"/>
</dbReference>
<dbReference type="CDD" id="cd03467">
    <property type="entry name" value="Rieske"/>
    <property type="match status" value="1"/>
</dbReference>
<dbReference type="GO" id="GO:0051537">
    <property type="term" value="F:2 iron, 2 sulfur cluster binding"/>
    <property type="evidence" value="ECO:0007669"/>
    <property type="project" value="UniProtKB-KW"/>
</dbReference>
<keyword evidence="4" id="KW-0411">Iron-sulfur</keyword>
<feature type="domain" description="Rieske" evidence="7">
    <location>
        <begin position="4"/>
        <end position="98"/>
    </location>
</feature>
<dbReference type="SUPFAM" id="SSF50022">
    <property type="entry name" value="ISP domain"/>
    <property type="match status" value="1"/>
</dbReference>
<comment type="similarity">
    <text evidence="6">Belongs to the cytochrome P450 family.</text>
</comment>
<dbReference type="Pfam" id="PF00067">
    <property type="entry name" value="p450"/>
    <property type="match status" value="1"/>
</dbReference>
<dbReference type="PANTHER" id="PTHR24301:SF2">
    <property type="entry name" value="THROMBOXANE-A SYNTHASE"/>
    <property type="match status" value="1"/>
</dbReference>
<keyword evidence="6" id="KW-0503">Monooxygenase</keyword>
<dbReference type="PRINTS" id="PR00463">
    <property type="entry name" value="EP450I"/>
</dbReference>
<evidence type="ECO:0000256" key="3">
    <source>
        <dbReference type="ARBA" id="ARBA00023004"/>
    </source>
</evidence>
<dbReference type="InterPro" id="IPR002401">
    <property type="entry name" value="Cyt_P450_E_grp-I"/>
</dbReference>
<dbReference type="Gene3D" id="2.102.10.10">
    <property type="entry name" value="Rieske [2Fe-2S] iron-sulphur domain"/>
    <property type="match status" value="1"/>
</dbReference>
<comment type="cofactor">
    <cofactor evidence="5">
        <name>heme</name>
        <dbReference type="ChEBI" id="CHEBI:30413"/>
    </cofactor>
</comment>
<dbReference type="InterPro" id="IPR001128">
    <property type="entry name" value="Cyt_P450"/>
</dbReference>
<dbReference type="GO" id="GO:0004497">
    <property type="term" value="F:monooxygenase activity"/>
    <property type="evidence" value="ECO:0007669"/>
    <property type="project" value="UniProtKB-KW"/>
</dbReference>
<evidence type="ECO:0000259" key="7">
    <source>
        <dbReference type="PROSITE" id="PS51296"/>
    </source>
</evidence>
<protein>
    <submittedName>
        <fullName evidence="8">Cytochrome P450</fullName>
    </submittedName>
</protein>
<keyword evidence="6" id="KW-0560">Oxidoreductase</keyword>
<keyword evidence="1" id="KW-0001">2Fe-2S</keyword>
<organism evidence="8 9">
    <name type="scientific">Uabimicrobium amorphum</name>
    <dbReference type="NCBI Taxonomy" id="2596890"/>
    <lineage>
        <taxon>Bacteria</taxon>
        <taxon>Pseudomonadati</taxon>
        <taxon>Planctomycetota</taxon>
        <taxon>Candidatus Uabimicrobiia</taxon>
        <taxon>Candidatus Uabimicrobiales</taxon>
        <taxon>Candidatus Uabimicrobiaceae</taxon>
        <taxon>Candidatus Uabimicrobium</taxon>
    </lineage>
</organism>
<keyword evidence="2 5" id="KW-0479">Metal-binding</keyword>
<dbReference type="GO" id="GO:0020037">
    <property type="term" value="F:heme binding"/>
    <property type="evidence" value="ECO:0007669"/>
    <property type="project" value="InterPro"/>
</dbReference>
<evidence type="ECO:0000256" key="2">
    <source>
        <dbReference type="ARBA" id="ARBA00022723"/>
    </source>
</evidence>
<dbReference type="CDD" id="cd11083">
    <property type="entry name" value="CYP_unk"/>
    <property type="match status" value="1"/>
</dbReference>
<evidence type="ECO:0000256" key="4">
    <source>
        <dbReference type="ARBA" id="ARBA00023014"/>
    </source>
</evidence>
<dbReference type="Gene3D" id="1.10.630.10">
    <property type="entry name" value="Cytochrome P450"/>
    <property type="match status" value="1"/>
</dbReference>
<dbReference type="Pfam" id="PF00355">
    <property type="entry name" value="Rieske"/>
    <property type="match status" value="1"/>
</dbReference>
<feature type="binding site" description="axial binding residue" evidence="5">
    <location>
        <position position="532"/>
    </location>
    <ligand>
        <name>heme</name>
        <dbReference type="ChEBI" id="CHEBI:30413"/>
    </ligand>
    <ligandPart>
        <name>Fe</name>
        <dbReference type="ChEBI" id="CHEBI:18248"/>
    </ligandPart>
</feature>
<accession>A0A5S9ISB6</accession>
<dbReference type="PROSITE" id="PS00086">
    <property type="entry name" value="CYTOCHROME_P450"/>
    <property type="match status" value="1"/>
</dbReference>
<keyword evidence="3 5" id="KW-0408">Iron</keyword>
<dbReference type="PROSITE" id="PS51296">
    <property type="entry name" value="RIESKE"/>
    <property type="match status" value="1"/>
</dbReference>
<dbReference type="InterPro" id="IPR036396">
    <property type="entry name" value="Cyt_P450_sf"/>
</dbReference>
<dbReference type="RefSeq" id="WP_151970678.1">
    <property type="nucleotide sequence ID" value="NZ_AP019860.1"/>
</dbReference>
<dbReference type="InterPro" id="IPR017972">
    <property type="entry name" value="Cyt_P450_CS"/>
</dbReference>
<dbReference type="PRINTS" id="PR00385">
    <property type="entry name" value="P450"/>
</dbReference>
<dbReference type="KEGG" id="uam:UABAM_05017"/>
<dbReference type="GO" id="GO:0005506">
    <property type="term" value="F:iron ion binding"/>
    <property type="evidence" value="ECO:0007669"/>
    <property type="project" value="InterPro"/>
</dbReference>
<dbReference type="EMBL" id="AP019860">
    <property type="protein sequence ID" value="BBM86631.1"/>
    <property type="molecule type" value="Genomic_DNA"/>
</dbReference>
<evidence type="ECO:0000313" key="9">
    <source>
        <dbReference type="Proteomes" id="UP000326354"/>
    </source>
</evidence>
<proteinExistence type="inferred from homology"/>